<evidence type="ECO:0000313" key="6">
    <source>
        <dbReference type="Proteomes" id="UP000189370"/>
    </source>
</evidence>
<proteinExistence type="predicted"/>
<dbReference type="Gene3D" id="3.90.420.10">
    <property type="entry name" value="Oxidoreductase, molybdopterin-binding domain"/>
    <property type="match status" value="1"/>
</dbReference>
<feature type="transmembrane region" description="Helical" evidence="2">
    <location>
        <begin position="142"/>
        <end position="166"/>
    </location>
</feature>
<dbReference type="OrthoDB" id="9576at2157"/>
<feature type="transmembrane region" description="Helical" evidence="2">
    <location>
        <begin position="16"/>
        <end position="37"/>
    </location>
</feature>
<keyword evidence="6" id="KW-1185">Reference proteome</keyword>
<dbReference type="InterPro" id="IPR005066">
    <property type="entry name" value="MoCF_OxRdtse_dimer"/>
</dbReference>
<evidence type="ECO:0000256" key="1">
    <source>
        <dbReference type="SAM" id="MobiDB-lite"/>
    </source>
</evidence>
<accession>A0A1S8AZT8</accession>
<dbReference type="STRING" id="301967.A6E15_14680"/>
<protein>
    <submittedName>
        <fullName evidence="5">Molybdopterin-binding oxidoreductase</fullName>
    </submittedName>
</protein>
<keyword evidence="2" id="KW-1133">Transmembrane helix</keyword>
<dbReference type="GO" id="GO:0020037">
    <property type="term" value="F:heme binding"/>
    <property type="evidence" value="ECO:0007669"/>
    <property type="project" value="TreeGrafter"/>
</dbReference>
<dbReference type="GO" id="GO:0006790">
    <property type="term" value="P:sulfur compound metabolic process"/>
    <property type="evidence" value="ECO:0007669"/>
    <property type="project" value="TreeGrafter"/>
</dbReference>
<keyword evidence="2" id="KW-0472">Membrane</keyword>
<feature type="transmembrane region" description="Helical" evidence="2">
    <location>
        <begin position="113"/>
        <end position="136"/>
    </location>
</feature>
<dbReference type="AlphaFoldDB" id="A0A1S8AZT8"/>
<feature type="region of interest" description="Disordered" evidence="1">
    <location>
        <begin position="490"/>
        <end position="514"/>
    </location>
</feature>
<dbReference type="SUPFAM" id="SSF81296">
    <property type="entry name" value="E set domains"/>
    <property type="match status" value="1"/>
</dbReference>
<dbReference type="Pfam" id="PF03404">
    <property type="entry name" value="Mo-co_dimer"/>
    <property type="match status" value="1"/>
</dbReference>
<evidence type="ECO:0000259" key="4">
    <source>
        <dbReference type="Pfam" id="PF03404"/>
    </source>
</evidence>
<dbReference type="Gene3D" id="2.60.40.650">
    <property type="match status" value="1"/>
</dbReference>
<feature type="transmembrane region" description="Helical" evidence="2">
    <location>
        <begin position="178"/>
        <end position="195"/>
    </location>
</feature>
<dbReference type="RefSeq" id="WP_076147350.1">
    <property type="nucleotide sequence ID" value="NZ_LWLN01000001.1"/>
</dbReference>
<dbReference type="Proteomes" id="UP000189370">
    <property type="component" value="Unassembled WGS sequence"/>
</dbReference>
<feature type="transmembrane region" description="Helical" evidence="2">
    <location>
        <begin position="76"/>
        <end position="101"/>
    </location>
</feature>
<evidence type="ECO:0000259" key="3">
    <source>
        <dbReference type="Pfam" id="PF00174"/>
    </source>
</evidence>
<dbReference type="SUPFAM" id="SSF56524">
    <property type="entry name" value="Oxidoreductase molybdopterin-binding domain"/>
    <property type="match status" value="1"/>
</dbReference>
<evidence type="ECO:0000256" key="2">
    <source>
        <dbReference type="SAM" id="Phobius"/>
    </source>
</evidence>
<sequence>MVRSRVRRAVVRVRPWLPAVAVALAAGLAAVGGSYLAVGRRPAFVVTPFDRLVVALSPDALVTFAITQLGTLGHHLAFLTAIGVACATLGLATLPGVAVLLGNRPELGALDRGLGMAVVGVLLGQVLPAALAFGLTRSRPSALGAAAGVGIVLLVTAVAAALAVGADRPLGSLERRRVLGSLGAAIGVSALAVFVRGSGEESFPSPLEIPEDARPEVRDALTRAKERSFEVQGLEPLVSTDFYQVDIGNVDPDVDPGEWSLSITGAVAEEREYDFGDLESMTLEDRFVTLRCVGDRLNGRQMDTALWSGVPVADLLEAAGPEGDRVILHGADDYYNEFPIDALWPGLLAYRMNGRPLPRAHGAPLRALVPGHWGEINVKWLTEIEVRDEDTMGYWEHRGWHGTGPVETVAKLWQTNYLGSGRYEVAGHAYAGTRGIETVEVSTDGGDTWTEAELSEPLPGDDVWRQWRHEYGAGGRHEVIVRARDGNGALQIPEEDGPKPDGATGWVSETVGPQ</sequence>
<dbReference type="InterPro" id="IPR000572">
    <property type="entry name" value="OxRdtase_Mopterin-bd_dom"/>
</dbReference>
<keyword evidence="2" id="KW-0812">Transmembrane</keyword>
<dbReference type="PANTHER" id="PTHR19372:SF7">
    <property type="entry name" value="SULFITE OXIDASE, MITOCHONDRIAL"/>
    <property type="match status" value="1"/>
</dbReference>
<feature type="domain" description="Moybdenum cofactor oxidoreductase dimerisation" evidence="4">
    <location>
        <begin position="420"/>
        <end position="457"/>
    </location>
</feature>
<feature type="domain" description="Oxidoreductase molybdopterin-binding" evidence="3">
    <location>
        <begin position="252"/>
        <end position="395"/>
    </location>
</feature>
<gene>
    <name evidence="5" type="ORF">A6E15_14680</name>
</gene>
<reference evidence="6" key="1">
    <citation type="submission" date="2016-04" db="EMBL/GenBank/DDBJ databases">
        <authorList>
            <person name="Chen S.-C."/>
            <person name="Lai M.-C."/>
        </authorList>
    </citation>
    <scope>NUCLEOTIDE SEQUENCE [LARGE SCALE GENOMIC DNA]</scope>
    <source>
        <strain evidence="6">AB14</strain>
    </source>
</reference>
<name>A0A1S8AZT8_9EURY</name>
<dbReference type="PANTHER" id="PTHR19372">
    <property type="entry name" value="SULFITE REDUCTASE"/>
    <property type="match status" value="1"/>
</dbReference>
<dbReference type="Pfam" id="PF00174">
    <property type="entry name" value="Oxidored_molyb"/>
    <property type="match status" value="1"/>
</dbReference>
<dbReference type="InterPro" id="IPR036374">
    <property type="entry name" value="OxRdtase_Mopterin-bd_sf"/>
</dbReference>
<dbReference type="EMBL" id="LWLN01000001">
    <property type="protein sequence ID" value="OLZ42137.1"/>
    <property type="molecule type" value="Genomic_DNA"/>
</dbReference>
<dbReference type="InterPro" id="IPR014756">
    <property type="entry name" value="Ig_E-set"/>
</dbReference>
<evidence type="ECO:0000313" key="5">
    <source>
        <dbReference type="EMBL" id="OLZ42137.1"/>
    </source>
</evidence>
<dbReference type="GO" id="GO:0008482">
    <property type="term" value="F:sulfite oxidase activity"/>
    <property type="evidence" value="ECO:0007669"/>
    <property type="project" value="TreeGrafter"/>
</dbReference>
<organism evidence="5 6">
    <name type="scientific">Natrinema saccharevitans</name>
    <dbReference type="NCBI Taxonomy" id="301967"/>
    <lineage>
        <taxon>Archaea</taxon>
        <taxon>Methanobacteriati</taxon>
        <taxon>Methanobacteriota</taxon>
        <taxon>Stenosarchaea group</taxon>
        <taxon>Halobacteria</taxon>
        <taxon>Halobacteriales</taxon>
        <taxon>Natrialbaceae</taxon>
        <taxon>Natrinema</taxon>
    </lineage>
</organism>
<dbReference type="GO" id="GO:0043546">
    <property type="term" value="F:molybdopterin cofactor binding"/>
    <property type="evidence" value="ECO:0007669"/>
    <property type="project" value="TreeGrafter"/>
</dbReference>
<comment type="caution">
    <text evidence="5">The sequence shown here is derived from an EMBL/GenBank/DDBJ whole genome shotgun (WGS) entry which is preliminary data.</text>
</comment>
<dbReference type="GO" id="GO:0030151">
    <property type="term" value="F:molybdenum ion binding"/>
    <property type="evidence" value="ECO:0007669"/>
    <property type="project" value="InterPro"/>
</dbReference>